<dbReference type="OrthoDB" id="1118003at2"/>
<feature type="signal peptide" evidence="1">
    <location>
        <begin position="1"/>
        <end position="21"/>
    </location>
</feature>
<keyword evidence="3" id="KW-1185">Reference proteome</keyword>
<reference evidence="2 3" key="1">
    <citation type="submission" date="2018-11" db="EMBL/GenBank/DDBJ databases">
        <authorList>
            <person name="Zhou Z."/>
            <person name="Wang G."/>
        </authorList>
    </citation>
    <scope>NUCLEOTIDE SEQUENCE [LARGE SCALE GENOMIC DNA]</scope>
    <source>
        <strain evidence="2 3">KCTC52004</strain>
    </source>
</reference>
<name>A0A3P1BE96_9BACT</name>
<comment type="caution">
    <text evidence="2">The sequence shown here is derived from an EMBL/GenBank/DDBJ whole genome shotgun (WGS) entry which is preliminary data.</text>
</comment>
<dbReference type="Proteomes" id="UP000271925">
    <property type="component" value="Unassembled WGS sequence"/>
</dbReference>
<proteinExistence type="predicted"/>
<keyword evidence="1" id="KW-0732">Signal</keyword>
<dbReference type="EMBL" id="RQJO01000015">
    <property type="protein sequence ID" value="RRA99172.1"/>
    <property type="molecule type" value="Genomic_DNA"/>
</dbReference>
<evidence type="ECO:0000256" key="1">
    <source>
        <dbReference type="SAM" id="SignalP"/>
    </source>
</evidence>
<dbReference type="RefSeq" id="WP_124879086.1">
    <property type="nucleotide sequence ID" value="NZ_RQJO01000015.1"/>
</dbReference>
<accession>A0A3P1BE96</accession>
<evidence type="ECO:0008006" key="4">
    <source>
        <dbReference type="Google" id="ProtNLM"/>
    </source>
</evidence>
<organism evidence="2 3">
    <name type="scientific">Larkinella rosea</name>
    <dbReference type="NCBI Taxonomy" id="2025312"/>
    <lineage>
        <taxon>Bacteria</taxon>
        <taxon>Pseudomonadati</taxon>
        <taxon>Bacteroidota</taxon>
        <taxon>Cytophagia</taxon>
        <taxon>Cytophagales</taxon>
        <taxon>Spirosomataceae</taxon>
        <taxon>Larkinella</taxon>
    </lineage>
</organism>
<dbReference type="AlphaFoldDB" id="A0A3P1BE96"/>
<feature type="chain" id="PRO_5017972000" description="Outer membrane protein beta-barrel domain-containing protein" evidence="1">
    <location>
        <begin position="22"/>
        <end position="174"/>
    </location>
</feature>
<evidence type="ECO:0000313" key="3">
    <source>
        <dbReference type="Proteomes" id="UP000271925"/>
    </source>
</evidence>
<evidence type="ECO:0000313" key="2">
    <source>
        <dbReference type="EMBL" id="RRA99172.1"/>
    </source>
</evidence>
<protein>
    <recommendedName>
        <fullName evidence="4">Outer membrane protein beta-barrel domain-containing protein</fullName>
    </recommendedName>
</protein>
<sequence length="174" mass="18971">MKKTIYCSALFVILAVAPGFSQIDRKITVMLNMGLGVQSYSVGGLCNGASFELGFTDKISAGGYFDYALTGTKFGDHRWKAQFVNYGVRGSYHLASALGIGSNKFDPYAGLSVGTRTVIRRERLDQNPYSKLHARGFFPGVHMGGFYHFSQKIGGFAELGWGIAILRMGITGKF</sequence>
<gene>
    <name evidence="2" type="ORF">EHT25_29845</name>
</gene>